<dbReference type="Gene3D" id="3.30.2010.10">
    <property type="entry name" value="Metalloproteases ('zincins'), catalytic domain"/>
    <property type="match status" value="1"/>
</dbReference>
<dbReference type="SUPFAM" id="SSF48452">
    <property type="entry name" value="TPR-like"/>
    <property type="match status" value="1"/>
</dbReference>
<feature type="signal peptide" evidence="8">
    <location>
        <begin position="1"/>
        <end position="33"/>
    </location>
</feature>
<evidence type="ECO:0000259" key="9">
    <source>
        <dbReference type="Pfam" id="PF01435"/>
    </source>
</evidence>
<keyword evidence="1 8" id="KW-0645">Protease</keyword>
<dbReference type="EMBL" id="PKUN01000021">
    <property type="protein sequence ID" value="PLX61217.1"/>
    <property type="molecule type" value="Genomic_DNA"/>
</dbReference>
<comment type="function">
    <text evidence="8">Functions as both a chaperone and a metalloprotease. Maintains the integrity of the outer membrane by promoting either the assembly or the elimination of outer membrane proteins, depending on their folding state.</text>
</comment>
<evidence type="ECO:0000313" key="11">
    <source>
        <dbReference type="Proteomes" id="UP000235015"/>
    </source>
</evidence>
<keyword evidence="5 8" id="KW-0378">Hydrolase</keyword>
<dbReference type="AlphaFoldDB" id="A0A2N6CVH8"/>
<evidence type="ECO:0000256" key="1">
    <source>
        <dbReference type="ARBA" id="ARBA00022670"/>
    </source>
</evidence>
<keyword evidence="2 8" id="KW-0479">Metal-binding</keyword>
<name>A0A2N6CVH8_9GAMM</name>
<feature type="active site" description="Proton donor" evidence="8">
    <location>
        <position position="213"/>
    </location>
</feature>
<dbReference type="GO" id="GO:0008270">
    <property type="term" value="F:zinc ion binding"/>
    <property type="evidence" value="ECO:0007669"/>
    <property type="project" value="UniProtKB-UniRule"/>
</dbReference>
<comment type="subcellular location">
    <subcellularLocation>
        <location evidence="8">Periplasm</location>
    </subcellularLocation>
</comment>
<keyword evidence="4 8" id="KW-0574">Periplasm</keyword>
<gene>
    <name evidence="10" type="ORF">C0630_12555</name>
</gene>
<evidence type="ECO:0000256" key="3">
    <source>
        <dbReference type="ARBA" id="ARBA00022729"/>
    </source>
</evidence>
<dbReference type="InterPro" id="IPR051156">
    <property type="entry name" value="Mito/Outer_Membr_Metalloprot"/>
</dbReference>
<feature type="binding site" evidence="8">
    <location>
        <position position="142"/>
    </location>
    <ligand>
        <name>Zn(2+)</name>
        <dbReference type="ChEBI" id="CHEBI:29105"/>
        <note>catalytic</note>
    </ligand>
</feature>
<dbReference type="PANTHER" id="PTHR22726:SF1">
    <property type="entry name" value="METALLOENDOPEPTIDASE OMA1, MITOCHONDRIAL"/>
    <property type="match status" value="1"/>
</dbReference>
<comment type="similarity">
    <text evidence="8">Belongs to the peptidase M48 family. BepA subfamily.</text>
</comment>
<dbReference type="Pfam" id="PF14559">
    <property type="entry name" value="TPR_19"/>
    <property type="match status" value="1"/>
</dbReference>
<feature type="active site" evidence="8">
    <location>
        <position position="143"/>
    </location>
</feature>
<feature type="binding site" evidence="8">
    <location>
        <position position="209"/>
    </location>
    <ligand>
        <name>Zn(2+)</name>
        <dbReference type="ChEBI" id="CHEBI:29105"/>
        <note>catalytic</note>
    </ligand>
</feature>
<dbReference type="Proteomes" id="UP000235015">
    <property type="component" value="Unassembled WGS sequence"/>
</dbReference>
<feature type="binding site" evidence="8">
    <location>
        <position position="146"/>
    </location>
    <ligand>
        <name>Zn(2+)</name>
        <dbReference type="ChEBI" id="CHEBI:29105"/>
        <note>catalytic</note>
    </ligand>
</feature>
<evidence type="ECO:0000256" key="5">
    <source>
        <dbReference type="ARBA" id="ARBA00022801"/>
    </source>
</evidence>
<dbReference type="GO" id="GO:0051603">
    <property type="term" value="P:proteolysis involved in protein catabolic process"/>
    <property type="evidence" value="ECO:0007669"/>
    <property type="project" value="TreeGrafter"/>
</dbReference>
<protein>
    <recommendedName>
        <fullName evidence="8">Putative beta-barrel assembly-enhancing protease</fullName>
        <ecNumber evidence="8">3.4.-.-</ecNumber>
    </recommendedName>
</protein>
<dbReference type="Gene3D" id="1.25.40.10">
    <property type="entry name" value="Tetratricopeptide repeat domain"/>
    <property type="match status" value="1"/>
</dbReference>
<dbReference type="STRING" id="1111735.GCA_000428045_00315"/>
<dbReference type="HAMAP" id="MF_00997">
    <property type="entry name" value="Protease_BepA"/>
    <property type="match status" value="1"/>
</dbReference>
<evidence type="ECO:0000256" key="2">
    <source>
        <dbReference type="ARBA" id="ARBA00022723"/>
    </source>
</evidence>
<dbReference type="GO" id="GO:0004222">
    <property type="term" value="F:metalloendopeptidase activity"/>
    <property type="evidence" value="ECO:0007669"/>
    <property type="project" value="InterPro"/>
</dbReference>
<comment type="caution">
    <text evidence="10">The sequence shown here is derived from an EMBL/GenBank/DDBJ whole genome shotgun (WGS) entry which is preliminary data.</text>
</comment>
<dbReference type="GO" id="GO:0016020">
    <property type="term" value="C:membrane"/>
    <property type="evidence" value="ECO:0007669"/>
    <property type="project" value="InterPro"/>
</dbReference>
<dbReference type="InterPro" id="IPR011990">
    <property type="entry name" value="TPR-like_helical_dom_sf"/>
</dbReference>
<evidence type="ECO:0000256" key="8">
    <source>
        <dbReference type="HAMAP-Rule" id="MF_00997"/>
    </source>
</evidence>
<dbReference type="InterPro" id="IPR030873">
    <property type="entry name" value="Protease_BepA"/>
</dbReference>
<proteinExistence type="inferred from homology"/>
<feature type="chain" id="PRO_5015012496" description="Putative beta-barrel assembly-enhancing protease" evidence="8">
    <location>
        <begin position="34"/>
        <end position="497"/>
    </location>
</feature>
<evidence type="ECO:0000313" key="10">
    <source>
        <dbReference type="EMBL" id="PLX61217.1"/>
    </source>
</evidence>
<evidence type="ECO:0000256" key="6">
    <source>
        <dbReference type="ARBA" id="ARBA00022833"/>
    </source>
</evidence>
<dbReference type="Pfam" id="PF01435">
    <property type="entry name" value="Peptidase_M48"/>
    <property type="match status" value="1"/>
</dbReference>
<dbReference type="EC" id="3.4.-.-" evidence="8"/>
<sequence precursor="true">MRRTRFHFSTLKSLLSSWLCVLLIASAPPAVQAGEQLALPDIGNPSGNVLTPADEQRLGRAFMRSIRNTMPVIQDPLLSAYIQSLGEQLASANEDAIGRFEFFLINSAQVNAFAGPGGHIGVYSGLITTTESESELASVIAHEIAHVSQKHLVRTYDAVSSMSLPAAAVAIAAVVIGAATNNPDIGVAAATGVQAGMMQREINFTRSHEEEADSIGIRTLAAAGFDPTAMPVFFSRMGKASRLYDNGTLPEFLRTHPVTSNRIADAYGRADAFPYKQRRDSLVYHLARERLRVMAFNEPSEGIEFYSKALDDGRYRNEEAHNYGYTLVLIAARKYTQARKIIDSLLSNRPDQIEYIVAKAELEKLSGQPTLGVGLLKQGLGEHPGNYPLSIYYAQALLDIGRPKEVKQILEQQLTGRPDDALLYKLLAQASGDAGDKTQGHQYLAEYYYHSGALNSAVIQLEIALKDRDLGYYESARMAARLKEIRAEKSDLEARNR</sequence>
<organism evidence="10 11">
    <name type="scientific">Sedimenticola selenatireducens</name>
    <dbReference type="NCBI Taxonomy" id="191960"/>
    <lineage>
        <taxon>Bacteria</taxon>
        <taxon>Pseudomonadati</taxon>
        <taxon>Pseudomonadota</taxon>
        <taxon>Gammaproteobacteria</taxon>
        <taxon>Chromatiales</taxon>
        <taxon>Sedimenticolaceae</taxon>
        <taxon>Sedimenticola</taxon>
    </lineage>
</organism>
<feature type="domain" description="Peptidase M48" evidence="9">
    <location>
        <begin position="78"/>
        <end position="267"/>
    </location>
</feature>
<keyword evidence="7 8" id="KW-0482">Metalloprotease</keyword>
<dbReference type="PANTHER" id="PTHR22726">
    <property type="entry name" value="METALLOENDOPEPTIDASE OMA1"/>
    <property type="match status" value="1"/>
</dbReference>
<reference evidence="10 11" key="1">
    <citation type="submission" date="2017-11" db="EMBL/GenBank/DDBJ databases">
        <title>Genome-resolved metagenomics identifies genetic mobility, metabolic interactions, and unexpected diversity in perchlorate-reducing communities.</title>
        <authorList>
            <person name="Barnum T.P."/>
            <person name="Figueroa I.A."/>
            <person name="Carlstrom C.I."/>
            <person name="Lucas L.N."/>
            <person name="Engelbrektson A.L."/>
            <person name="Coates J.D."/>
        </authorList>
    </citation>
    <scope>NUCLEOTIDE SEQUENCE [LARGE SCALE GENOMIC DNA]</scope>
    <source>
        <strain evidence="10">BM301</strain>
    </source>
</reference>
<comment type="cofactor">
    <cofactor evidence="8">
        <name>Zn(2+)</name>
        <dbReference type="ChEBI" id="CHEBI:29105"/>
    </cofactor>
    <text evidence="8">Binds 1 zinc ion per subunit.</text>
</comment>
<keyword evidence="3 8" id="KW-0732">Signal</keyword>
<evidence type="ECO:0000256" key="7">
    <source>
        <dbReference type="ARBA" id="ARBA00023049"/>
    </source>
</evidence>
<accession>A0A2N6CVH8</accession>
<evidence type="ECO:0000256" key="4">
    <source>
        <dbReference type="ARBA" id="ARBA00022764"/>
    </source>
</evidence>
<keyword evidence="6 8" id="KW-0862">Zinc</keyword>
<dbReference type="GO" id="GO:0042597">
    <property type="term" value="C:periplasmic space"/>
    <property type="evidence" value="ECO:0007669"/>
    <property type="project" value="UniProtKB-SubCell"/>
</dbReference>
<dbReference type="InterPro" id="IPR001915">
    <property type="entry name" value="Peptidase_M48"/>
</dbReference>